<evidence type="ECO:0000256" key="1">
    <source>
        <dbReference type="ARBA" id="ARBA00004475"/>
    </source>
</evidence>
<dbReference type="PANTHER" id="PTHR22730:SF4">
    <property type="entry name" value="PROMININ-1-A-LIKE"/>
    <property type="match status" value="1"/>
</dbReference>
<dbReference type="PANTHER" id="PTHR22730">
    <property type="entry name" value="PROMININ PROM PROTEIN"/>
    <property type="match status" value="1"/>
</dbReference>
<dbReference type="GO" id="GO:0031528">
    <property type="term" value="C:microvillus membrane"/>
    <property type="evidence" value="ECO:0007669"/>
    <property type="project" value="UniProtKB-SubCell"/>
</dbReference>
<dbReference type="Pfam" id="PF05478">
    <property type="entry name" value="Prominin"/>
    <property type="match status" value="1"/>
</dbReference>
<dbReference type="InterPro" id="IPR008795">
    <property type="entry name" value="Prominin"/>
</dbReference>
<dbReference type="GO" id="GO:0071914">
    <property type="term" value="C:prominosome"/>
    <property type="evidence" value="ECO:0007669"/>
    <property type="project" value="TreeGrafter"/>
</dbReference>
<reference evidence="7" key="1">
    <citation type="journal article" date="2023" name="Front. Mar. Sci.">
        <title>A new Merluccius polli reference genome to investigate the effects of global change in West African waters.</title>
        <authorList>
            <person name="Mateo J.L."/>
            <person name="Blanco-Fernandez C."/>
            <person name="Garcia-Vazquez E."/>
            <person name="Machado-Schiaffino G."/>
        </authorList>
    </citation>
    <scope>NUCLEOTIDE SEQUENCE</scope>
    <source>
        <strain evidence="7">C29</strain>
        <tissue evidence="7">Fin</tissue>
    </source>
</reference>
<protein>
    <submittedName>
        <fullName evidence="7">Uncharacterized protein</fullName>
    </submittedName>
</protein>
<evidence type="ECO:0000256" key="5">
    <source>
        <dbReference type="ARBA" id="ARBA00023136"/>
    </source>
</evidence>
<accession>A0AA47NTF7</accession>
<organism evidence="7 8">
    <name type="scientific">Merluccius polli</name>
    <name type="common">Benguela hake</name>
    <name type="synonym">Merluccius cadenati</name>
    <dbReference type="NCBI Taxonomy" id="89951"/>
    <lineage>
        <taxon>Eukaryota</taxon>
        <taxon>Metazoa</taxon>
        <taxon>Chordata</taxon>
        <taxon>Craniata</taxon>
        <taxon>Vertebrata</taxon>
        <taxon>Euteleostomi</taxon>
        <taxon>Actinopterygii</taxon>
        <taxon>Neopterygii</taxon>
        <taxon>Teleostei</taxon>
        <taxon>Neoteleostei</taxon>
        <taxon>Acanthomorphata</taxon>
        <taxon>Zeiogadaria</taxon>
        <taxon>Gadariae</taxon>
        <taxon>Gadiformes</taxon>
        <taxon>Gadoidei</taxon>
        <taxon>Merlucciidae</taxon>
        <taxon>Merluccius</taxon>
    </lineage>
</organism>
<proteinExistence type="inferred from homology"/>
<comment type="subcellular location">
    <subcellularLocation>
        <location evidence="1">Cell projection</location>
        <location evidence="1">Microvillus membrane</location>
        <topology evidence="1">Multi-pass membrane protein</topology>
    </subcellularLocation>
</comment>
<dbReference type="GO" id="GO:0005929">
    <property type="term" value="C:cilium"/>
    <property type="evidence" value="ECO:0007669"/>
    <property type="project" value="TreeGrafter"/>
</dbReference>
<comment type="caution">
    <text evidence="7">The sequence shown here is derived from an EMBL/GenBank/DDBJ whole genome shotgun (WGS) entry which is preliminary data.</text>
</comment>
<evidence type="ECO:0000256" key="6">
    <source>
        <dbReference type="ARBA" id="ARBA00023180"/>
    </source>
</evidence>
<gene>
    <name evidence="7" type="ORF">N1851_028528</name>
</gene>
<evidence type="ECO:0000256" key="3">
    <source>
        <dbReference type="ARBA" id="ARBA00022692"/>
    </source>
</evidence>
<keyword evidence="5" id="KW-0472">Membrane</keyword>
<dbReference type="GO" id="GO:0009986">
    <property type="term" value="C:cell surface"/>
    <property type="evidence" value="ECO:0007669"/>
    <property type="project" value="TreeGrafter"/>
</dbReference>
<dbReference type="Proteomes" id="UP001174136">
    <property type="component" value="Unassembled WGS sequence"/>
</dbReference>
<evidence type="ECO:0000313" key="7">
    <source>
        <dbReference type="EMBL" id="KAK0135622.1"/>
    </source>
</evidence>
<evidence type="ECO:0000313" key="8">
    <source>
        <dbReference type="Proteomes" id="UP001174136"/>
    </source>
</evidence>
<keyword evidence="4" id="KW-1133">Transmembrane helix</keyword>
<evidence type="ECO:0000256" key="4">
    <source>
        <dbReference type="ARBA" id="ARBA00022989"/>
    </source>
</evidence>
<evidence type="ECO:0000256" key="2">
    <source>
        <dbReference type="ARBA" id="ARBA00006058"/>
    </source>
</evidence>
<keyword evidence="8" id="KW-1185">Reference proteome</keyword>
<keyword evidence="6" id="KW-0325">Glycoprotein</keyword>
<dbReference type="EMBL" id="JAOPHQ010005415">
    <property type="protein sequence ID" value="KAK0135622.1"/>
    <property type="molecule type" value="Genomic_DNA"/>
</dbReference>
<comment type="similarity">
    <text evidence="2">Belongs to the prominin family.</text>
</comment>
<dbReference type="GO" id="GO:0016324">
    <property type="term" value="C:apical plasma membrane"/>
    <property type="evidence" value="ECO:0007669"/>
    <property type="project" value="TreeGrafter"/>
</dbReference>
<dbReference type="AlphaFoldDB" id="A0AA47NTF7"/>
<keyword evidence="3" id="KW-0812">Transmembrane</keyword>
<sequence length="162" mass="17636">MNETGGNFFGGQRFSADAEDAAVPQRSRSAELTFLGGNPQFSYVVNASSNTVNEVTNNLDDIGTQLGSHIQQRFRGPLQPAMDSVVLLEQDAGKINNLLKELHRTTDQLQLSVNGVQDNLSAVRDKVNQTFLKPACINCIGLQPELQKLTVDTTFVVSSIEV</sequence>
<dbReference type="GO" id="GO:0015485">
    <property type="term" value="F:cholesterol binding"/>
    <property type="evidence" value="ECO:0007669"/>
    <property type="project" value="TreeGrafter"/>
</dbReference>
<name>A0AA47NTF7_MERPO</name>